<feature type="region of interest" description="Disordered" evidence="1">
    <location>
        <begin position="154"/>
        <end position="202"/>
    </location>
</feature>
<dbReference type="Proteomes" id="UP000663760">
    <property type="component" value="Chromosome 9"/>
</dbReference>
<dbReference type="EMBL" id="LR746272">
    <property type="protein sequence ID" value="CAA7402443.1"/>
    <property type="molecule type" value="Genomic_DNA"/>
</dbReference>
<dbReference type="PANTHER" id="PTHR36892">
    <property type="entry name" value="OS01G0201800 PROTEIN"/>
    <property type="match status" value="1"/>
</dbReference>
<reference evidence="2" key="1">
    <citation type="submission" date="2020-02" db="EMBL/GenBank/DDBJ databases">
        <authorList>
            <person name="Scholz U."/>
            <person name="Mascher M."/>
            <person name="Fiebig A."/>
        </authorList>
    </citation>
    <scope>NUCLEOTIDE SEQUENCE</scope>
</reference>
<organism evidence="2 3">
    <name type="scientific">Spirodela intermedia</name>
    <name type="common">Intermediate duckweed</name>
    <dbReference type="NCBI Taxonomy" id="51605"/>
    <lineage>
        <taxon>Eukaryota</taxon>
        <taxon>Viridiplantae</taxon>
        <taxon>Streptophyta</taxon>
        <taxon>Embryophyta</taxon>
        <taxon>Tracheophyta</taxon>
        <taxon>Spermatophyta</taxon>
        <taxon>Magnoliopsida</taxon>
        <taxon>Liliopsida</taxon>
        <taxon>Araceae</taxon>
        <taxon>Lemnoideae</taxon>
        <taxon>Spirodela</taxon>
    </lineage>
</organism>
<feature type="region of interest" description="Disordered" evidence="1">
    <location>
        <begin position="21"/>
        <end position="55"/>
    </location>
</feature>
<evidence type="ECO:0000256" key="1">
    <source>
        <dbReference type="SAM" id="MobiDB-lite"/>
    </source>
</evidence>
<accession>A0A7I8KXB1</accession>
<protein>
    <submittedName>
        <fullName evidence="2">Uncharacterized protein</fullName>
    </submittedName>
</protein>
<sequence>MSFTSFGEGSDMRFLDMRTAPPVQSSHIPSFQAAKSNSTSKTCHWTTSGDGDSQKSKYTSLRCFDWIDKTRKPSTSSNGEPVKPAKRYGVCLQGDPWPLKGSKMGELLPSGQNARKAFKVNDAAKDGHVNACAPSGSSILDAGSRSRPVKLSAGTKHILKPNLKNLDQDKPMPIHSTVPFSWEASSGKVPAPQEKPARIYQL</sequence>
<keyword evidence="3" id="KW-1185">Reference proteome</keyword>
<dbReference type="PANTHER" id="PTHR36892:SF1">
    <property type="entry name" value="OS05G0518200 PROTEIN"/>
    <property type="match status" value="1"/>
</dbReference>
<feature type="compositionally biased region" description="Polar residues" evidence="1">
    <location>
        <begin position="22"/>
        <end position="55"/>
    </location>
</feature>
<evidence type="ECO:0000313" key="3">
    <source>
        <dbReference type="Proteomes" id="UP000663760"/>
    </source>
</evidence>
<dbReference type="OrthoDB" id="777019at2759"/>
<evidence type="ECO:0000313" key="2">
    <source>
        <dbReference type="EMBL" id="CAA7402443.1"/>
    </source>
</evidence>
<dbReference type="AlphaFoldDB" id="A0A7I8KXB1"/>
<name>A0A7I8KXB1_SPIIN</name>
<gene>
    <name evidence="2" type="ORF">SI8410_09013121</name>
</gene>
<proteinExistence type="predicted"/>